<evidence type="ECO:0000313" key="2">
    <source>
        <dbReference type="Proteomes" id="UP000003257"/>
    </source>
</evidence>
<accession>A0ABP2D8H4</accession>
<dbReference type="EMBL" id="ABID01000003">
    <property type="protein sequence ID" value="EDQ04596.1"/>
    <property type="molecule type" value="Genomic_DNA"/>
</dbReference>
<proteinExistence type="predicted"/>
<sequence>MRNDFLYRRPRMPSGKRLAIQMHQMKTIRTLSCEVVTGNNIEENGGP</sequence>
<gene>
    <name evidence="1" type="ORF">OIHEL45_12885</name>
</gene>
<name>A0ABP2D8H4_9RHOB</name>
<protein>
    <submittedName>
        <fullName evidence="1">Uncharacterized protein</fullName>
    </submittedName>
</protein>
<keyword evidence="2" id="KW-1185">Reference proteome</keyword>
<dbReference type="Proteomes" id="UP000003257">
    <property type="component" value="Unassembled WGS sequence"/>
</dbReference>
<reference evidence="1 2" key="1">
    <citation type="submission" date="2007-11" db="EMBL/GenBank/DDBJ databases">
        <authorList>
            <person name="Wagner-Dobler I."/>
            <person name="Ferriera S."/>
            <person name="Johnson J."/>
            <person name="Kravitz S."/>
            <person name="Beeson K."/>
            <person name="Sutton G."/>
            <person name="Rogers Y.-H."/>
            <person name="Friedman R."/>
            <person name="Frazier M."/>
            <person name="Venter J.C."/>
        </authorList>
    </citation>
    <scope>NUCLEOTIDE SEQUENCE [LARGE SCALE GENOMIC DNA]</scope>
    <source>
        <strain evidence="1 2">HEL-45</strain>
    </source>
</reference>
<comment type="caution">
    <text evidence="1">The sequence shown here is derived from an EMBL/GenBank/DDBJ whole genome shotgun (WGS) entry which is preliminary data.</text>
</comment>
<organism evidence="1 2">
    <name type="scientific">Sulfitobacter indolifex HEL-45</name>
    <dbReference type="NCBI Taxonomy" id="391624"/>
    <lineage>
        <taxon>Bacteria</taxon>
        <taxon>Pseudomonadati</taxon>
        <taxon>Pseudomonadota</taxon>
        <taxon>Alphaproteobacteria</taxon>
        <taxon>Rhodobacterales</taxon>
        <taxon>Roseobacteraceae</taxon>
        <taxon>Sulfitobacter</taxon>
    </lineage>
</organism>
<evidence type="ECO:0000313" key="1">
    <source>
        <dbReference type="EMBL" id="EDQ04596.1"/>
    </source>
</evidence>